<dbReference type="EMBL" id="FONS01000001">
    <property type="protein sequence ID" value="SFE44176.1"/>
    <property type="molecule type" value="Genomic_DNA"/>
</dbReference>
<dbReference type="RefSeq" id="WP_037444742.1">
    <property type="nucleotide sequence ID" value="NZ_FNGZ01000001.1"/>
</dbReference>
<protein>
    <recommendedName>
        <fullName evidence="3">cAMP-binding domain of CRP or a regulatory subunit of cAMP-dependent protein kinases</fullName>
    </recommendedName>
</protein>
<organism evidence="1 2">
    <name type="scientific">Pedobacter antarcticus</name>
    <dbReference type="NCBI Taxonomy" id="34086"/>
    <lineage>
        <taxon>Bacteria</taxon>
        <taxon>Pseudomonadati</taxon>
        <taxon>Bacteroidota</taxon>
        <taxon>Sphingobacteriia</taxon>
        <taxon>Sphingobacteriales</taxon>
        <taxon>Sphingobacteriaceae</taxon>
        <taxon>Pedobacter</taxon>
    </lineage>
</organism>
<dbReference type="AlphaFoldDB" id="A0A1I2AJW0"/>
<dbReference type="Gene3D" id="2.60.120.10">
    <property type="entry name" value="Jelly Rolls"/>
    <property type="match status" value="1"/>
</dbReference>
<dbReference type="InterPro" id="IPR014710">
    <property type="entry name" value="RmlC-like_jellyroll"/>
</dbReference>
<sequence length="190" mass="22065">MQELHKKLLSMRATQFHDITAFKDLFVELTVRKGMSLDNSGYSYPTLYYVEEGLVMGSCIINELTYPSWIIDNGFISPAGVFSNQLPFEENIQAIEESRVYALEMNTAELILRDSPYLCKLFLEIQEESLHLAKEREILLRMTNAKERFNAFAKNQRSVLFRVNAAILAKLLNMSKNHLFKIKKSYLLRK</sequence>
<evidence type="ECO:0000313" key="1">
    <source>
        <dbReference type="EMBL" id="SFE44176.1"/>
    </source>
</evidence>
<dbReference type="STRING" id="34086.SAMN04488084_101185"/>
<evidence type="ECO:0000313" key="2">
    <source>
        <dbReference type="Proteomes" id="UP000183129"/>
    </source>
</evidence>
<proteinExistence type="predicted"/>
<dbReference type="InterPro" id="IPR018490">
    <property type="entry name" value="cNMP-bd_dom_sf"/>
</dbReference>
<name>A0A1I2AJW0_9SPHI</name>
<accession>A0A1I2AJW0</accession>
<evidence type="ECO:0008006" key="3">
    <source>
        <dbReference type="Google" id="ProtNLM"/>
    </source>
</evidence>
<dbReference type="Proteomes" id="UP000183129">
    <property type="component" value="Unassembled WGS sequence"/>
</dbReference>
<dbReference type="SUPFAM" id="SSF51206">
    <property type="entry name" value="cAMP-binding domain-like"/>
    <property type="match status" value="1"/>
</dbReference>
<gene>
    <name evidence="1" type="ORF">SAMN03003324_00485</name>
</gene>
<reference evidence="1 2" key="1">
    <citation type="submission" date="2016-10" db="EMBL/GenBank/DDBJ databases">
        <authorList>
            <person name="de Groot N.N."/>
        </authorList>
    </citation>
    <scope>NUCLEOTIDE SEQUENCE [LARGE SCALE GENOMIC DNA]</scope>
    <source>
        <strain evidence="1 2">ATCC 51969</strain>
    </source>
</reference>